<dbReference type="SUPFAM" id="SSF56529">
    <property type="entry name" value="FAH"/>
    <property type="match status" value="1"/>
</dbReference>
<keyword evidence="3" id="KW-0413">Isomerase</keyword>
<dbReference type="GO" id="GO:0016853">
    <property type="term" value="F:isomerase activity"/>
    <property type="evidence" value="ECO:0007669"/>
    <property type="project" value="UniProtKB-KW"/>
</dbReference>
<feature type="domain" description="Fumarylacetoacetase-like C-terminal" evidence="2">
    <location>
        <begin position="20"/>
        <end position="206"/>
    </location>
</feature>
<dbReference type="PANTHER" id="PTHR11820:SF7">
    <property type="entry name" value="ACYLPYRUVASE FAHD1, MITOCHONDRIAL"/>
    <property type="match status" value="1"/>
</dbReference>
<evidence type="ECO:0000256" key="1">
    <source>
        <dbReference type="ARBA" id="ARBA00022723"/>
    </source>
</evidence>
<sequence>MVFHLVPTPYVASKPSYPMKILCIGRNYAEHIAELQNEMPDAPVIFAKPDTALLQRNQPFFMPDFSQDIHHEIELVLRVCKNGKNIEEKFAPTYFDAIGLGIDFTARDLQSKLKSKGLPWELAKGFDGSAPISQEFKPVADFPDLKNIDFRLEVNGEVRQQGNSSLMLHDFNKIISYISQFITLKMGDLIFTGTPSGVGPVKIGDQLTGYLADEKLLDLAVK</sequence>
<dbReference type="InterPro" id="IPR036663">
    <property type="entry name" value="Fumarylacetoacetase_C_sf"/>
</dbReference>
<protein>
    <submittedName>
        <fullName evidence="3">2-hydroxyhepta-2,4-diene-1,7-dioate isomerase</fullName>
    </submittedName>
</protein>
<organism evidence="3 4">
    <name type="scientific">Hymenobacter glacieicola</name>
    <dbReference type="NCBI Taxonomy" id="1562124"/>
    <lineage>
        <taxon>Bacteria</taxon>
        <taxon>Pseudomonadati</taxon>
        <taxon>Bacteroidota</taxon>
        <taxon>Cytophagia</taxon>
        <taxon>Cytophagales</taxon>
        <taxon>Hymenobacteraceae</taxon>
        <taxon>Hymenobacter</taxon>
    </lineage>
</organism>
<evidence type="ECO:0000313" key="3">
    <source>
        <dbReference type="EMBL" id="GGG56913.1"/>
    </source>
</evidence>
<proteinExistence type="predicted"/>
<keyword evidence="1" id="KW-0479">Metal-binding</keyword>
<comment type="caution">
    <text evidence="3">The sequence shown here is derived from an EMBL/GenBank/DDBJ whole genome shotgun (WGS) entry which is preliminary data.</text>
</comment>
<accession>A0ABQ1X2L8</accession>
<keyword evidence="4" id="KW-1185">Reference proteome</keyword>
<name>A0ABQ1X2L8_9BACT</name>
<gene>
    <name evidence="3" type="ORF">GCM10011378_36310</name>
</gene>
<dbReference type="PANTHER" id="PTHR11820">
    <property type="entry name" value="ACYLPYRUVASE"/>
    <property type="match status" value="1"/>
</dbReference>
<dbReference type="Gene3D" id="3.90.850.10">
    <property type="entry name" value="Fumarylacetoacetase-like, C-terminal domain"/>
    <property type="match status" value="1"/>
</dbReference>
<dbReference type="Proteomes" id="UP000601361">
    <property type="component" value="Unassembled WGS sequence"/>
</dbReference>
<dbReference type="Pfam" id="PF01557">
    <property type="entry name" value="FAA_hydrolase"/>
    <property type="match status" value="1"/>
</dbReference>
<dbReference type="EMBL" id="BMGS01000011">
    <property type="protein sequence ID" value="GGG56913.1"/>
    <property type="molecule type" value="Genomic_DNA"/>
</dbReference>
<dbReference type="InterPro" id="IPR011234">
    <property type="entry name" value="Fumarylacetoacetase-like_C"/>
</dbReference>
<evidence type="ECO:0000259" key="2">
    <source>
        <dbReference type="Pfam" id="PF01557"/>
    </source>
</evidence>
<reference evidence="4" key="1">
    <citation type="journal article" date="2019" name="Int. J. Syst. Evol. Microbiol.">
        <title>The Global Catalogue of Microorganisms (GCM) 10K type strain sequencing project: providing services to taxonomists for standard genome sequencing and annotation.</title>
        <authorList>
            <consortium name="The Broad Institute Genomics Platform"/>
            <consortium name="The Broad Institute Genome Sequencing Center for Infectious Disease"/>
            <person name="Wu L."/>
            <person name="Ma J."/>
        </authorList>
    </citation>
    <scope>NUCLEOTIDE SEQUENCE [LARGE SCALE GENOMIC DNA]</scope>
    <source>
        <strain evidence="4">CGMCC 1.12990</strain>
    </source>
</reference>
<evidence type="ECO:0000313" key="4">
    <source>
        <dbReference type="Proteomes" id="UP000601361"/>
    </source>
</evidence>